<dbReference type="CDD" id="cd08017">
    <property type="entry name" value="M20_IAA_Hyd"/>
    <property type="match status" value="1"/>
</dbReference>
<evidence type="ECO:0000256" key="2">
    <source>
        <dbReference type="ARBA" id="ARBA00022729"/>
    </source>
</evidence>
<dbReference type="OrthoDB" id="6119954at2759"/>
<feature type="binding site" evidence="5">
    <location>
        <position position="196"/>
    </location>
    <ligand>
        <name>Mn(2+)</name>
        <dbReference type="ChEBI" id="CHEBI:29035"/>
        <label>2</label>
    </ligand>
</feature>
<dbReference type="AlphaFoldDB" id="A0A6D2KLP2"/>
<keyword evidence="4 5" id="KW-0464">Manganese</keyword>
<name>A0A6D2KLP2_9BRAS</name>
<comment type="caution">
    <text evidence="7">The sequence shown here is derived from an EMBL/GenBank/DDBJ whole genome shotgun (WGS) entry which is preliminary data.</text>
</comment>
<dbReference type="InterPro" id="IPR017439">
    <property type="entry name" value="Amidohydrolase"/>
</dbReference>
<dbReference type="Gene3D" id="3.40.630.10">
    <property type="entry name" value="Zn peptidases"/>
    <property type="match status" value="1"/>
</dbReference>
<dbReference type="Gene3D" id="3.30.70.360">
    <property type="match status" value="1"/>
</dbReference>
<dbReference type="SUPFAM" id="SSF53187">
    <property type="entry name" value="Zn-dependent exopeptidases"/>
    <property type="match status" value="1"/>
</dbReference>
<dbReference type="SUPFAM" id="SSF55031">
    <property type="entry name" value="Bacterial exopeptidase dimerisation domain"/>
    <property type="match status" value="1"/>
</dbReference>
<evidence type="ECO:0000256" key="1">
    <source>
        <dbReference type="ARBA" id="ARBA00006153"/>
    </source>
</evidence>
<dbReference type="InterPro" id="IPR036264">
    <property type="entry name" value="Bact_exopeptidase_dim_dom"/>
</dbReference>
<dbReference type="InterPro" id="IPR044757">
    <property type="entry name" value="ILR1-like_Hyd"/>
</dbReference>
<evidence type="ECO:0000256" key="6">
    <source>
        <dbReference type="SAM" id="SignalP"/>
    </source>
</evidence>
<keyword evidence="3" id="KW-0378">Hydrolase</keyword>
<dbReference type="FunFam" id="3.30.70.360:FF:000001">
    <property type="entry name" value="N-acetyldiaminopimelate deacetylase"/>
    <property type="match status" value="1"/>
</dbReference>
<dbReference type="NCBIfam" id="TIGR01891">
    <property type="entry name" value="amidohydrolases"/>
    <property type="match status" value="1"/>
</dbReference>
<dbReference type="PANTHER" id="PTHR11014:SF140">
    <property type="entry name" value="IAA-AMINO ACID HYDROLASE ILR1-LIKE 3"/>
    <property type="match status" value="1"/>
</dbReference>
<dbReference type="GO" id="GO:0016787">
    <property type="term" value="F:hydrolase activity"/>
    <property type="evidence" value="ECO:0007669"/>
    <property type="project" value="UniProtKB-KW"/>
</dbReference>
<dbReference type="Proteomes" id="UP000467841">
    <property type="component" value="Unassembled WGS sequence"/>
</dbReference>
<feature type="binding site" evidence="5">
    <location>
        <position position="400"/>
    </location>
    <ligand>
        <name>Mn(2+)</name>
        <dbReference type="ChEBI" id="CHEBI:29035"/>
        <label>2</label>
    </ligand>
</feature>
<evidence type="ECO:0000313" key="7">
    <source>
        <dbReference type="EMBL" id="CAA7049127.1"/>
    </source>
</evidence>
<evidence type="ECO:0000256" key="5">
    <source>
        <dbReference type="PIRSR" id="PIRSR005962-1"/>
    </source>
</evidence>
<dbReference type="GO" id="GO:0009850">
    <property type="term" value="P:auxin metabolic process"/>
    <property type="evidence" value="ECO:0007669"/>
    <property type="project" value="InterPro"/>
</dbReference>
<evidence type="ECO:0008006" key="9">
    <source>
        <dbReference type="Google" id="ProtNLM"/>
    </source>
</evidence>
<reference evidence="7" key="1">
    <citation type="submission" date="2020-01" db="EMBL/GenBank/DDBJ databases">
        <authorList>
            <person name="Mishra B."/>
        </authorList>
    </citation>
    <scope>NUCLEOTIDE SEQUENCE [LARGE SCALE GENOMIC DNA]</scope>
</reference>
<evidence type="ECO:0000256" key="3">
    <source>
        <dbReference type="ARBA" id="ARBA00022801"/>
    </source>
</evidence>
<keyword evidence="5" id="KW-0479">Metal-binding</keyword>
<dbReference type="GO" id="GO:0046872">
    <property type="term" value="F:metal ion binding"/>
    <property type="evidence" value="ECO:0007669"/>
    <property type="project" value="UniProtKB-KW"/>
</dbReference>
<dbReference type="EMBL" id="CACVBM020001407">
    <property type="protein sequence ID" value="CAA7049127.1"/>
    <property type="molecule type" value="Genomic_DNA"/>
</dbReference>
<feature type="chain" id="PRO_5025511542" description="Peptidase M20 dimerisation domain-containing protein" evidence="6">
    <location>
        <begin position="31"/>
        <end position="435"/>
    </location>
</feature>
<sequence length="435" mass="47754">MGDCSISSHSTPRLLHLPLLLLLVIASVRGDQDYNPRQLLNEALGDKDWLVSVRRRIHENPELLYELHETSALIRRELDQLDISYSYPVAKTGIVAQIGSGSPPVVALRADMDALPLQELVEWDHKSKIDGKMHACGHDSHTTMLLGAAKLLSKRKHMLNGTVRLLFQPAEEGGAGALQMIKEGALGESQAIFGMHVQTGLPTGEMSTISGPAMAATSTFSVRISAKVPASSSETHSCVDPVLAASSTILALQHIISREADPLRSHVLSVTFMKSGASELDLIPPFVEFGGTLRSLTTDGINWLRHRLKEVVEGQTEVHRCEAEIDMHEERPMYPAVVNDHKLHDHAEKVLKLLVGPEKVKPGGKIMAGEDFAYYQQRIPGYYLGIGIKDEEIGSVHSVHSPYFFLDENVLPIGSALFAALAEMYLQDHHNQTKS</sequence>
<dbReference type="PANTHER" id="PTHR11014">
    <property type="entry name" value="PEPTIDASE M20 FAMILY MEMBER"/>
    <property type="match status" value="1"/>
</dbReference>
<accession>A0A6D2KLP2</accession>
<evidence type="ECO:0000256" key="4">
    <source>
        <dbReference type="ARBA" id="ARBA00023211"/>
    </source>
</evidence>
<comment type="cofactor">
    <cofactor evidence="5">
        <name>Mn(2+)</name>
        <dbReference type="ChEBI" id="CHEBI:29035"/>
    </cofactor>
    <text evidence="5">The Mn(2+) ion enhances activity.</text>
</comment>
<feature type="binding site" evidence="5">
    <location>
        <position position="138"/>
    </location>
    <ligand>
        <name>Mn(2+)</name>
        <dbReference type="ChEBI" id="CHEBI:29035"/>
        <label>2</label>
    </ligand>
</feature>
<protein>
    <recommendedName>
        <fullName evidence="9">Peptidase M20 dimerisation domain-containing protein</fullName>
    </recommendedName>
</protein>
<dbReference type="Pfam" id="PF01546">
    <property type="entry name" value="Peptidase_M20"/>
    <property type="match status" value="1"/>
</dbReference>
<dbReference type="InterPro" id="IPR002933">
    <property type="entry name" value="Peptidase_M20"/>
</dbReference>
<feature type="signal peptide" evidence="6">
    <location>
        <begin position="1"/>
        <end position="30"/>
    </location>
</feature>
<evidence type="ECO:0000313" key="8">
    <source>
        <dbReference type="Proteomes" id="UP000467841"/>
    </source>
</evidence>
<gene>
    <name evidence="7" type="ORF">MERR_LOCUS36362</name>
</gene>
<organism evidence="7 8">
    <name type="scientific">Microthlaspi erraticum</name>
    <dbReference type="NCBI Taxonomy" id="1685480"/>
    <lineage>
        <taxon>Eukaryota</taxon>
        <taxon>Viridiplantae</taxon>
        <taxon>Streptophyta</taxon>
        <taxon>Embryophyta</taxon>
        <taxon>Tracheophyta</taxon>
        <taxon>Spermatophyta</taxon>
        <taxon>Magnoliopsida</taxon>
        <taxon>eudicotyledons</taxon>
        <taxon>Gunneridae</taxon>
        <taxon>Pentapetalae</taxon>
        <taxon>rosids</taxon>
        <taxon>malvids</taxon>
        <taxon>Brassicales</taxon>
        <taxon>Brassicaceae</taxon>
        <taxon>Coluteocarpeae</taxon>
        <taxon>Microthlaspi</taxon>
    </lineage>
</organism>
<dbReference type="PIRSF" id="PIRSF005962">
    <property type="entry name" value="Pept_M20D_amidohydro"/>
    <property type="match status" value="1"/>
</dbReference>
<keyword evidence="2 6" id="KW-0732">Signal</keyword>
<keyword evidence="8" id="KW-1185">Reference proteome</keyword>
<feature type="binding site" evidence="5">
    <location>
        <position position="136"/>
    </location>
    <ligand>
        <name>Mn(2+)</name>
        <dbReference type="ChEBI" id="CHEBI:29035"/>
        <label>2</label>
    </ligand>
</feature>
<proteinExistence type="inferred from homology"/>
<feature type="binding site" evidence="5">
    <location>
        <position position="172"/>
    </location>
    <ligand>
        <name>Mn(2+)</name>
        <dbReference type="ChEBI" id="CHEBI:29035"/>
        <label>2</label>
    </ligand>
</feature>
<comment type="similarity">
    <text evidence="1">Belongs to the peptidase M20 family.</text>
</comment>